<gene>
    <name evidence="3" type="ORF">NIES2135_33160</name>
    <name evidence="4" type="ORF">NIES2135_64000</name>
</gene>
<accession>A0A1Z4JS77</accession>
<evidence type="ECO:0000259" key="1">
    <source>
        <dbReference type="Pfam" id="PF01548"/>
    </source>
</evidence>
<dbReference type="Proteomes" id="UP000217895">
    <property type="component" value="Plasmid Plasmid2 dna"/>
</dbReference>
<evidence type="ECO:0000313" key="5">
    <source>
        <dbReference type="Proteomes" id="UP000217895"/>
    </source>
</evidence>
<dbReference type="GO" id="GO:0004803">
    <property type="term" value="F:transposase activity"/>
    <property type="evidence" value="ECO:0007669"/>
    <property type="project" value="InterPro"/>
</dbReference>
<name>A0A1Z4JS77_LEPBY</name>
<dbReference type="EMBL" id="AP018205">
    <property type="protein sequence ID" value="BAY59523.1"/>
    <property type="molecule type" value="Genomic_DNA"/>
</dbReference>
<reference evidence="4 5" key="1">
    <citation type="submission" date="2017-06" db="EMBL/GenBank/DDBJ databases">
        <title>Genome sequencing of cyanobaciteial culture collection at National Institute for Environmental Studies (NIES).</title>
        <authorList>
            <person name="Hirose Y."/>
            <person name="Shimura Y."/>
            <person name="Fujisawa T."/>
            <person name="Nakamura Y."/>
            <person name="Kawachi M."/>
        </authorList>
    </citation>
    <scope>NUCLEOTIDE SEQUENCE [LARGE SCALE GENOMIC DNA]</scope>
    <source>
        <strain evidence="4 5">NIES-2135</strain>
        <plasmid evidence="5">Plasmid Plasmid2 dna</plasmid>
        <plasmid evidence="4">plasmid2</plasmid>
    </source>
</reference>
<dbReference type="Pfam" id="PF01548">
    <property type="entry name" value="DEDD_Tnp_IS110"/>
    <property type="match status" value="1"/>
</dbReference>
<geneLocation type="plasmid" evidence="4">
    <name>plasmid2</name>
</geneLocation>
<evidence type="ECO:0000259" key="2">
    <source>
        <dbReference type="Pfam" id="PF02371"/>
    </source>
</evidence>
<dbReference type="Proteomes" id="UP000217895">
    <property type="component" value="Chromosome"/>
</dbReference>
<keyword evidence="5" id="KW-1185">Reference proteome</keyword>
<evidence type="ECO:0000313" key="4">
    <source>
        <dbReference type="EMBL" id="BAY59523.1"/>
    </source>
</evidence>
<keyword evidence="4" id="KW-0614">Plasmid</keyword>
<dbReference type="InterPro" id="IPR047650">
    <property type="entry name" value="Transpos_IS110"/>
</dbReference>
<proteinExistence type="predicted"/>
<dbReference type="PANTHER" id="PTHR33055">
    <property type="entry name" value="TRANSPOSASE FOR INSERTION SEQUENCE ELEMENT IS1111A"/>
    <property type="match status" value="1"/>
</dbReference>
<dbReference type="GO" id="GO:0006313">
    <property type="term" value="P:DNA transposition"/>
    <property type="evidence" value="ECO:0007669"/>
    <property type="project" value="InterPro"/>
</dbReference>
<dbReference type="GO" id="GO:0003677">
    <property type="term" value="F:DNA binding"/>
    <property type="evidence" value="ECO:0007669"/>
    <property type="project" value="InterPro"/>
</dbReference>
<evidence type="ECO:0000313" key="3">
    <source>
        <dbReference type="EMBL" id="BAY56482.1"/>
    </source>
</evidence>
<dbReference type="AlphaFoldDB" id="A0A1Z4JS77"/>
<dbReference type="Pfam" id="PF02371">
    <property type="entry name" value="Transposase_20"/>
    <property type="match status" value="1"/>
</dbReference>
<feature type="domain" description="Transposase IS110-like N-terminal" evidence="1">
    <location>
        <begin position="10"/>
        <end position="166"/>
    </location>
</feature>
<dbReference type="EMBL" id="AP018203">
    <property type="protein sequence ID" value="BAY56482.1"/>
    <property type="molecule type" value="Genomic_DNA"/>
</dbReference>
<dbReference type="PANTHER" id="PTHR33055:SF3">
    <property type="entry name" value="PUTATIVE TRANSPOSASE FOR IS117-RELATED"/>
    <property type="match status" value="1"/>
</dbReference>
<sequence>MTDMPYVALIGLDWADQKHDVCLYDCAAQTQEHCVIGARPEAIEAWAMQLRVRYGGQPIAVCLEQKRGPLIYALCKYEFLVLYPVNPQTVSKYRQVFTPSRAKDDPTDAALQVELLRKHRDKLTVWQPASPMLRKLQALVEWRRTLIEDIGRTTNRLVDVLKGYFPQAIDCFEHRDTMVFCDFLTQWSTLSAVQQVSDEQLQQFFCEHHSRYKDCNARRIECLRNGIPLTQDSAIVESSQLMVQALVSQLRSLLTSVRQFEAQIDREFNQLPDAAIFAALPHAGTNLAPRLLLAFGEDRTRYQTAQDLLQYAGIAPVTERSGKKCWIHWRWGAPRFLRQTFIEWANESRKASLWAKAFYQAQKQAGKTHQAAIRALAFKWIRILFRCWQDRVPYDEAKYLLALHQKGSPLAQQILSQA</sequence>
<feature type="domain" description="Transposase IS116/IS110/IS902 C-terminal" evidence="2">
    <location>
        <begin position="276"/>
        <end position="360"/>
    </location>
</feature>
<dbReference type="InterPro" id="IPR002525">
    <property type="entry name" value="Transp_IS110-like_N"/>
</dbReference>
<dbReference type="InterPro" id="IPR003346">
    <property type="entry name" value="Transposase_20"/>
</dbReference>
<organism evidence="4 5">
    <name type="scientific">Leptolyngbya boryana NIES-2135</name>
    <dbReference type="NCBI Taxonomy" id="1973484"/>
    <lineage>
        <taxon>Bacteria</taxon>
        <taxon>Bacillati</taxon>
        <taxon>Cyanobacteriota</taxon>
        <taxon>Cyanophyceae</taxon>
        <taxon>Leptolyngbyales</taxon>
        <taxon>Leptolyngbyaceae</taxon>
        <taxon>Leptolyngbya group</taxon>
        <taxon>Leptolyngbya</taxon>
    </lineage>
</organism>
<protein>
    <submittedName>
        <fullName evidence="4">Transposase</fullName>
    </submittedName>
</protein>
<dbReference type="NCBIfam" id="NF033542">
    <property type="entry name" value="transpos_IS110"/>
    <property type="match status" value="1"/>
</dbReference>